<evidence type="ECO:0000259" key="1">
    <source>
        <dbReference type="PROSITE" id="PS51819"/>
    </source>
</evidence>
<dbReference type="RefSeq" id="WP_184254679.1">
    <property type="nucleotide sequence ID" value="NZ_JACHIH010000003.1"/>
</dbReference>
<dbReference type="PROSITE" id="PS51819">
    <property type="entry name" value="VOC"/>
    <property type="match status" value="1"/>
</dbReference>
<evidence type="ECO:0000313" key="2">
    <source>
        <dbReference type="EMBL" id="MBB5046132.1"/>
    </source>
</evidence>
<keyword evidence="2" id="KW-0456">Lyase</keyword>
<dbReference type="InterPro" id="IPR052164">
    <property type="entry name" value="Anthracycline_SecMetBiosynth"/>
</dbReference>
<gene>
    <name evidence="2" type="ORF">HNR60_000874</name>
</gene>
<evidence type="ECO:0000313" key="3">
    <source>
        <dbReference type="Proteomes" id="UP000542353"/>
    </source>
</evidence>
<dbReference type="PANTHER" id="PTHR33993">
    <property type="entry name" value="GLYOXALASE-RELATED"/>
    <property type="match status" value="1"/>
</dbReference>
<sequence length="123" mass="13691">MTFKQTRLVTTDVAKLTRFYESVSQATAEVLSSDYAQFQNEPCKGLAIIAQATTQAYGEGVAEAAANRSVILDFEVTDIDAEYERLKDIVSDWVMPPKLMPWGARAIVFRDPDGNLVNMYAHP</sequence>
<organism evidence="2 3">
    <name type="scientific">Rhodopseudomonas rhenobacensis</name>
    <dbReference type="NCBI Taxonomy" id="87461"/>
    <lineage>
        <taxon>Bacteria</taxon>
        <taxon>Pseudomonadati</taxon>
        <taxon>Pseudomonadota</taxon>
        <taxon>Alphaproteobacteria</taxon>
        <taxon>Hyphomicrobiales</taxon>
        <taxon>Nitrobacteraceae</taxon>
        <taxon>Rhodopseudomonas</taxon>
    </lineage>
</organism>
<keyword evidence="3" id="KW-1185">Reference proteome</keyword>
<reference evidence="2 3" key="1">
    <citation type="submission" date="2020-08" db="EMBL/GenBank/DDBJ databases">
        <title>Genomic Encyclopedia of Type Strains, Phase IV (KMG-IV): sequencing the most valuable type-strain genomes for metagenomic binning, comparative biology and taxonomic classification.</title>
        <authorList>
            <person name="Goeker M."/>
        </authorList>
    </citation>
    <scope>NUCLEOTIDE SEQUENCE [LARGE SCALE GENOMIC DNA]</scope>
    <source>
        <strain evidence="2 3">DSM 12706</strain>
    </source>
</reference>
<name>A0A7W7Z1C3_9BRAD</name>
<accession>A0A7W7Z1C3</accession>
<feature type="domain" description="VOC" evidence="1">
    <location>
        <begin position="2"/>
        <end position="122"/>
    </location>
</feature>
<dbReference type="AlphaFoldDB" id="A0A7W7Z1C3"/>
<dbReference type="Proteomes" id="UP000542353">
    <property type="component" value="Unassembled WGS sequence"/>
</dbReference>
<dbReference type="Pfam" id="PF00903">
    <property type="entry name" value="Glyoxalase"/>
    <property type="match status" value="1"/>
</dbReference>
<protein>
    <submittedName>
        <fullName evidence="2">Putative enzyme related to lactoylglutathione lyase</fullName>
    </submittedName>
</protein>
<dbReference type="EMBL" id="JACHIH010000003">
    <property type="protein sequence ID" value="MBB5046132.1"/>
    <property type="molecule type" value="Genomic_DNA"/>
</dbReference>
<dbReference type="SUPFAM" id="SSF54593">
    <property type="entry name" value="Glyoxalase/Bleomycin resistance protein/Dihydroxybiphenyl dioxygenase"/>
    <property type="match status" value="1"/>
</dbReference>
<dbReference type="InterPro" id="IPR037523">
    <property type="entry name" value="VOC_core"/>
</dbReference>
<comment type="caution">
    <text evidence="2">The sequence shown here is derived from an EMBL/GenBank/DDBJ whole genome shotgun (WGS) entry which is preliminary data.</text>
</comment>
<dbReference type="PANTHER" id="PTHR33993:SF14">
    <property type="entry name" value="GB|AAF24581.1"/>
    <property type="match status" value="1"/>
</dbReference>
<dbReference type="InterPro" id="IPR029068">
    <property type="entry name" value="Glyas_Bleomycin-R_OHBP_Dase"/>
</dbReference>
<dbReference type="InterPro" id="IPR004360">
    <property type="entry name" value="Glyas_Fos-R_dOase_dom"/>
</dbReference>
<dbReference type="Gene3D" id="3.10.180.10">
    <property type="entry name" value="2,3-Dihydroxybiphenyl 1,2-Dioxygenase, domain 1"/>
    <property type="match status" value="1"/>
</dbReference>
<dbReference type="GO" id="GO:0016829">
    <property type="term" value="F:lyase activity"/>
    <property type="evidence" value="ECO:0007669"/>
    <property type="project" value="UniProtKB-KW"/>
</dbReference>
<proteinExistence type="predicted"/>